<sequence length="51" mass="5826">MQGIYIDNSFLPEDQSEQGVTSLQQLGSHSSDIGFSFLFHTNDQIWCDELF</sequence>
<accession>A0ABR0AXP0</accession>
<reference evidence="1 2" key="1">
    <citation type="journal article" date="2023" name="Nucleic Acids Res.">
        <title>The hologenome of Daphnia magna reveals possible DNA methylation and microbiome-mediated evolution of the host genome.</title>
        <authorList>
            <person name="Chaturvedi A."/>
            <person name="Li X."/>
            <person name="Dhandapani V."/>
            <person name="Marshall H."/>
            <person name="Kissane S."/>
            <person name="Cuenca-Cambronero M."/>
            <person name="Asole G."/>
            <person name="Calvet F."/>
            <person name="Ruiz-Romero M."/>
            <person name="Marangio P."/>
            <person name="Guigo R."/>
            <person name="Rago D."/>
            <person name="Mirbahai L."/>
            <person name="Eastwood N."/>
            <person name="Colbourne J.K."/>
            <person name="Zhou J."/>
            <person name="Mallon E."/>
            <person name="Orsini L."/>
        </authorList>
    </citation>
    <scope>NUCLEOTIDE SEQUENCE [LARGE SCALE GENOMIC DNA]</scope>
    <source>
        <strain evidence="1">LRV0_1</strain>
    </source>
</reference>
<protein>
    <submittedName>
        <fullName evidence="1">Uncharacterized protein</fullName>
    </submittedName>
</protein>
<evidence type="ECO:0000313" key="2">
    <source>
        <dbReference type="Proteomes" id="UP001234178"/>
    </source>
</evidence>
<proteinExistence type="predicted"/>
<evidence type="ECO:0000313" key="1">
    <source>
        <dbReference type="EMBL" id="KAK4029905.1"/>
    </source>
</evidence>
<dbReference type="Proteomes" id="UP001234178">
    <property type="component" value="Unassembled WGS sequence"/>
</dbReference>
<gene>
    <name evidence="1" type="ORF">OUZ56_022865</name>
</gene>
<organism evidence="1 2">
    <name type="scientific">Daphnia magna</name>
    <dbReference type="NCBI Taxonomy" id="35525"/>
    <lineage>
        <taxon>Eukaryota</taxon>
        <taxon>Metazoa</taxon>
        <taxon>Ecdysozoa</taxon>
        <taxon>Arthropoda</taxon>
        <taxon>Crustacea</taxon>
        <taxon>Branchiopoda</taxon>
        <taxon>Diplostraca</taxon>
        <taxon>Cladocera</taxon>
        <taxon>Anomopoda</taxon>
        <taxon>Daphniidae</taxon>
        <taxon>Daphnia</taxon>
    </lineage>
</organism>
<comment type="caution">
    <text evidence="1">The sequence shown here is derived from an EMBL/GenBank/DDBJ whole genome shotgun (WGS) entry which is preliminary data.</text>
</comment>
<dbReference type="EMBL" id="JAOYFB010000039">
    <property type="protein sequence ID" value="KAK4029905.1"/>
    <property type="molecule type" value="Genomic_DNA"/>
</dbReference>
<keyword evidence="2" id="KW-1185">Reference proteome</keyword>
<name>A0ABR0AXP0_9CRUS</name>